<keyword evidence="1" id="KW-0812">Transmembrane</keyword>
<dbReference type="Gene3D" id="2.30.30.40">
    <property type="entry name" value="SH3 Domains"/>
    <property type="match status" value="1"/>
</dbReference>
<keyword evidence="4" id="KW-1185">Reference proteome</keyword>
<comment type="caution">
    <text evidence="3">The sequence shown here is derived from an EMBL/GenBank/DDBJ whole genome shotgun (WGS) entry which is preliminary data.</text>
</comment>
<proteinExistence type="predicted"/>
<protein>
    <recommendedName>
        <fullName evidence="2">SH3b domain-containing protein</fullName>
    </recommendedName>
</protein>
<evidence type="ECO:0000256" key="1">
    <source>
        <dbReference type="SAM" id="Phobius"/>
    </source>
</evidence>
<dbReference type="Proteomes" id="UP000540787">
    <property type="component" value="Unassembled WGS sequence"/>
</dbReference>
<accession>A0A7W9WXY3</accession>
<dbReference type="EMBL" id="JACHBX010000001">
    <property type="protein sequence ID" value="MBB6132855.1"/>
    <property type="molecule type" value="Genomic_DNA"/>
</dbReference>
<keyword evidence="1" id="KW-1133">Transmembrane helix</keyword>
<sequence>MPSSTHIAAHFATYIGAFGAALVLTLCACAWLTPRSWWRRPNARALGVLAAGTAAGGALLLALFGVPGTIPPSVELAEAPLPATDVPVAGAPYRVRDALNLRVAGGIGAERLLVVPGGARVIATGRRDGDWWQVRATLDGKDVEGWASSLWLRRADER</sequence>
<reference evidence="3 4" key="1">
    <citation type="submission" date="2020-08" db="EMBL/GenBank/DDBJ databases">
        <title>The Agave Microbiome: Exploring the role of microbial communities in plant adaptations to desert environments.</title>
        <authorList>
            <person name="Partida-Martinez L.P."/>
        </authorList>
    </citation>
    <scope>NUCLEOTIDE SEQUENCE [LARGE SCALE GENOMIC DNA]</scope>
    <source>
        <strain evidence="3 4">AT3.2</strain>
    </source>
</reference>
<dbReference type="Pfam" id="PF08239">
    <property type="entry name" value="SH3_3"/>
    <property type="match status" value="1"/>
</dbReference>
<organism evidence="3 4">
    <name type="scientific">Massilia aurea</name>
    <dbReference type="NCBI Taxonomy" id="373040"/>
    <lineage>
        <taxon>Bacteria</taxon>
        <taxon>Pseudomonadati</taxon>
        <taxon>Pseudomonadota</taxon>
        <taxon>Betaproteobacteria</taxon>
        <taxon>Burkholderiales</taxon>
        <taxon>Oxalobacteraceae</taxon>
        <taxon>Telluria group</taxon>
        <taxon>Massilia</taxon>
    </lineage>
</organism>
<dbReference type="AlphaFoldDB" id="A0A7W9WXY3"/>
<feature type="transmembrane region" description="Helical" evidence="1">
    <location>
        <begin position="45"/>
        <end position="66"/>
    </location>
</feature>
<dbReference type="InterPro" id="IPR003646">
    <property type="entry name" value="SH3-like_bac-type"/>
</dbReference>
<evidence type="ECO:0000313" key="4">
    <source>
        <dbReference type="Proteomes" id="UP000540787"/>
    </source>
</evidence>
<dbReference type="RefSeq" id="WP_183551669.1">
    <property type="nucleotide sequence ID" value="NZ_JACHBX010000001.1"/>
</dbReference>
<evidence type="ECO:0000313" key="3">
    <source>
        <dbReference type="EMBL" id="MBB6132855.1"/>
    </source>
</evidence>
<evidence type="ECO:0000259" key="2">
    <source>
        <dbReference type="Pfam" id="PF08239"/>
    </source>
</evidence>
<feature type="transmembrane region" description="Helical" evidence="1">
    <location>
        <begin position="12"/>
        <end position="33"/>
    </location>
</feature>
<name>A0A7W9WXY3_9BURK</name>
<feature type="domain" description="SH3b" evidence="2">
    <location>
        <begin position="97"/>
        <end position="152"/>
    </location>
</feature>
<gene>
    <name evidence="3" type="ORF">HD842_000966</name>
</gene>
<keyword evidence="1" id="KW-0472">Membrane</keyword>